<keyword evidence="6" id="KW-1185">Reference proteome</keyword>
<gene>
    <name evidence="5" type="ORF">EDC18_102297</name>
</gene>
<proteinExistence type="predicted"/>
<dbReference type="InterPro" id="IPR014044">
    <property type="entry name" value="CAP_dom"/>
</dbReference>
<dbReference type="InterPro" id="IPR001452">
    <property type="entry name" value="SH3_domain"/>
</dbReference>
<dbReference type="InterPro" id="IPR003646">
    <property type="entry name" value="SH3-like_bac-type"/>
</dbReference>
<dbReference type="CDD" id="cd05379">
    <property type="entry name" value="CAP_bacterial"/>
    <property type="match status" value="1"/>
</dbReference>
<dbReference type="Gene3D" id="3.40.33.10">
    <property type="entry name" value="CAP"/>
    <property type="match status" value="1"/>
</dbReference>
<comment type="caution">
    <text evidence="5">The sequence shown here is derived from an EMBL/GenBank/DDBJ whole genome shotgun (WGS) entry which is preliminary data.</text>
</comment>
<evidence type="ECO:0000256" key="2">
    <source>
        <dbReference type="SAM" id="MobiDB-lite"/>
    </source>
</evidence>
<dbReference type="Proteomes" id="UP000294902">
    <property type="component" value="Unassembled WGS sequence"/>
</dbReference>
<evidence type="ECO:0000256" key="3">
    <source>
        <dbReference type="SAM" id="SignalP"/>
    </source>
</evidence>
<accession>A0A4R3MNZ9</accession>
<keyword evidence="3" id="KW-0732">Signal</keyword>
<dbReference type="PROSITE" id="PS51257">
    <property type="entry name" value="PROKAR_LIPOPROTEIN"/>
    <property type="match status" value="1"/>
</dbReference>
<protein>
    <submittedName>
        <fullName evidence="5">Putative YkwD family protein</fullName>
    </submittedName>
</protein>
<name>A0A4R3MNZ9_9FIRM</name>
<evidence type="ECO:0000313" key="6">
    <source>
        <dbReference type="Proteomes" id="UP000294902"/>
    </source>
</evidence>
<dbReference type="Pfam" id="PF00188">
    <property type="entry name" value="CAP"/>
    <property type="match status" value="1"/>
</dbReference>
<dbReference type="PANTHER" id="PTHR31157:SF1">
    <property type="entry name" value="SCP DOMAIN-CONTAINING PROTEIN"/>
    <property type="match status" value="1"/>
</dbReference>
<dbReference type="NCBIfam" id="TIGR02909">
    <property type="entry name" value="spore_YkwD"/>
    <property type="match status" value="1"/>
</dbReference>
<evidence type="ECO:0000313" key="5">
    <source>
        <dbReference type="EMBL" id="TCT16280.1"/>
    </source>
</evidence>
<dbReference type="PANTHER" id="PTHR31157">
    <property type="entry name" value="SCP DOMAIN-CONTAINING PROTEIN"/>
    <property type="match status" value="1"/>
</dbReference>
<feature type="region of interest" description="Disordered" evidence="2">
    <location>
        <begin position="92"/>
        <end position="147"/>
    </location>
</feature>
<dbReference type="Pfam" id="PF08239">
    <property type="entry name" value="SH3_3"/>
    <property type="match status" value="1"/>
</dbReference>
<dbReference type="Gene3D" id="2.30.30.40">
    <property type="entry name" value="SH3 Domains"/>
    <property type="match status" value="1"/>
</dbReference>
<feature type="chain" id="PRO_5020461869" evidence="3">
    <location>
        <begin position="21"/>
        <end position="272"/>
    </location>
</feature>
<sequence length="272" mass="29466">MKKIILACALISTMFLFACARDPVPGVESSLSGTGPISRVKVTADTANIRSGCSTDAPVLQENAQNDQLEVINEVENWYAVRLPEEQIGFVPKEQVTPVVPDETEPKPEPTGTEDNPIDQTGPANTPGTTSPNTNNTGEMASSPTQAEQQMLNLVNEARAANNVPPLEMDMEVVNVSRIKSQDMIDNNYFSHNSPTYGSPFDMLQSFNVSYVQAGENIAGNRDVAAAHEALMNSPGHRKNILSPDYTHVGIGIQEGGQYGNMFTQIFVSKPR</sequence>
<feature type="domain" description="SH3" evidence="4">
    <location>
        <begin position="35"/>
        <end position="101"/>
    </location>
</feature>
<dbReference type="EMBL" id="SMAL01000002">
    <property type="protein sequence ID" value="TCT16280.1"/>
    <property type="molecule type" value="Genomic_DNA"/>
</dbReference>
<evidence type="ECO:0000256" key="1">
    <source>
        <dbReference type="ARBA" id="ARBA00022443"/>
    </source>
</evidence>
<keyword evidence="1" id="KW-0728">SH3 domain</keyword>
<evidence type="ECO:0000259" key="4">
    <source>
        <dbReference type="PROSITE" id="PS50002"/>
    </source>
</evidence>
<dbReference type="InterPro" id="IPR014258">
    <property type="entry name" value="CAP_domain_YkwD-like"/>
</dbReference>
<feature type="signal peptide" evidence="3">
    <location>
        <begin position="1"/>
        <end position="20"/>
    </location>
</feature>
<dbReference type="PROSITE" id="PS50002">
    <property type="entry name" value="SH3"/>
    <property type="match status" value="1"/>
</dbReference>
<reference evidence="5 6" key="1">
    <citation type="submission" date="2019-03" db="EMBL/GenBank/DDBJ databases">
        <title>Genomic Encyclopedia of Type Strains, Phase IV (KMG-IV): sequencing the most valuable type-strain genomes for metagenomic binning, comparative biology and taxonomic classification.</title>
        <authorList>
            <person name="Goeker M."/>
        </authorList>
    </citation>
    <scope>NUCLEOTIDE SEQUENCE [LARGE SCALE GENOMIC DNA]</scope>
    <source>
        <strain evidence="5 6">DSM 24629</strain>
    </source>
</reference>
<organism evidence="5 6">
    <name type="scientific">Natranaerovirga pectinivora</name>
    <dbReference type="NCBI Taxonomy" id="682400"/>
    <lineage>
        <taxon>Bacteria</taxon>
        <taxon>Bacillati</taxon>
        <taxon>Bacillota</taxon>
        <taxon>Clostridia</taxon>
        <taxon>Lachnospirales</taxon>
        <taxon>Natranaerovirgaceae</taxon>
        <taxon>Natranaerovirga</taxon>
    </lineage>
</organism>
<feature type="compositionally biased region" description="Low complexity" evidence="2">
    <location>
        <begin position="121"/>
        <end position="138"/>
    </location>
</feature>
<dbReference type="RefSeq" id="WP_207669162.1">
    <property type="nucleotide sequence ID" value="NZ_SMAL01000002.1"/>
</dbReference>
<dbReference type="AlphaFoldDB" id="A0A4R3MNZ9"/>
<dbReference type="SUPFAM" id="SSF55797">
    <property type="entry name" value="PR-1-like"/>
    <property type="match status" value="1"/>
</dbReference>
<dbReference type="InterPro" id="IPR035940">
    <property type="entry name" value="CAP_sf"/>
</dbReference>